<dbReference type="AlphaFoldDB" id="A0A2R5F016"/>
<keyword evidence="4" id="KW-1185">Reference proteome</keyword>
<keyword evidence="2" id="KW-1133">Transmembrane helix</keyword>
<feature type="region of interest" description="Disordered" evidence="1">
    <location>
        <begin position="137"/>
        <end position="159"/>
    </location>
</feature>
<evidence type="ECO:0008006" key="5">
    <source>
        <dbReference type="Google" id="ProtNLM"/>
    </source>
</evidence>
<feature type="compositionally biased region" description="Low complexity" evidence="1">
    <location>
        <begin position="148"/>
        <end position="159"/>
    </location>
</feature>
<reference evidence="3 4" key="1">
    <citation type="submission" date="2017-08" db="EMBL/GenBank/DDBJ databases">
        <title>Substantial Increase in Enzyme Production by Combined Drug-Resistance Mutations in Paenibacillus agaridevorans.</title>
        <authorList>
            <person name="Tanaka Y."/>
            <person name="Funane K."/>
            <person name="Hosaka T."/>
            <person name="Shiwa Y."/>
            <person name="Fujita N."/>
            <person name="Miyazaki T."/>
            <person name="Yoshikawa H."/>
            <person name="Murakami K."/>
            <person name="Kasahara K."/>
            <person name="Inaoka T."/>
            <person name="Hiraga Y."/>
            <person name="Ochi K."/>
        </authorList>
    </citation>
    <scope>NUCLEOTIDE SEQUENCE [LARGE SCALE GENOMIC DNA]</scope>
    <source>
        <strain evidence="3 4">T-3040</strain>
    </source>
</reference>
<organism evidence="3 4">
    <name type="scientific">Paenibacillus agaridevorans</name>
    <dbReference type="NCBI Taxonomy" id="171404"/>
    <lineage>
        <taxon>Bacteria</taxon>
        <taxon>Bacillati</taxon>
        <taxon>Bacillota</taxon>
        <taxon>Bacilli</taxon>
        <taxon>Bacillales</taxon>
        <taxon>Paenibacillaceae</taxon>
        <taxon>Paenibacillus</taxon>
    </lineage>
</organism>
<evidence type="ECO:0000313" key="3">
    <source>
        <dbReference type="EMBL" id="GBG12292.1"/>
    </source>
</evidence>
<keyword evidence="2" id="KW-0472">Membrane</keyword>
<evidence type="ECO:0000313" key="4">
    <source>
        <dbReference type="Proteomes" id="UP000245202"/>
    </source>
</evidence>
<sequence>MEWIATVAVAAFVIWVAGTLLAVRALLGRMARVQASAEAVQEDMHRLSGEMSQVLLPTEQTMRSLQQSAESAERLFQAVGQVGGTIEHATSAVERVTGTLSQSAIGHAERIAKQRELDAAVQWAELGLTAWQLWQTGRKPPSGNGGTVSSAPVSSSSSK</sequence>
<protein>
    <recommendedName>
        <fullName evidence="5">DUF948 domain-containing protein</fullName>
    </recommendedName>
</protein>
<name>A0A2R5F016_9BACL</name>
<comment type="caution">
    <text evidence="3">The sequence shown here is derived from an EMBL/GenBank/DDBJ whole genome shotgun (WGS) entry which is preliminary data.</text>
</comment>
<dbReference type="Proteomes" id="UP000245202">
    <property type="component" value="Unassembled WGS sequence"/>
</dbReference>
<evidence type="ECO:0000256" key="2">
    <source>
        <dbReference type="SAM" id="Phobius"/>
    </source>
</evidence>
<dbReference type="InterPro" id="IPR009293">
    <property type="entry name" value="UPF0478"/>
</dbReference>
<keyword evidence="2" id="KW-0812">Transmembrane</keyword>
<dbReference type="EMBL" id="BDQX01000458">
    <property type="protein sequence ID" value="GBG12292.1"/>
    <property type="molecule type" value="Genomic_DNA"/>
</dbReference>
<dbReference type="Pfam" id="PF06103">
    <property type="entry name" value="DUF948"/>
    <property type="match status" value="1"/>
</dbReference>
<evidence type="ECO:0000256" key="1">
    <source>
        <dbReference type="SAM" id="MobiDB-lite"/>
    </source>
</evidence>
<accession>A0A2R5F016</accession>
<proteinExistence type="predicted"/>
<feature type="transmembrane region" description="Helical" evidence="2">
    <location>
        <begin position="6"/>
        <end position="27"/>
    </location>
</feature>
<gene>
    <name evidence="3" type="ORF">PAT3040_07165</name>
</gene>